<evidence type="ECO:0000313" key="4">
    <source>
        <dbReference type="Proteomes" id="UP000250266"/>
    </source>
</evidence>
<dbReference type="InterPro" id="IPR045518">
    <property type="entry name" value="2EXR"/>
</dbReference>
<reference evidence="3 4" key="1">
    <citation type="journal article" date="2016" name="Nat. Commun.">
        <title>Ectomycorrhizal ecology is imprinted in the genome of the dominant symbiotic fungus Cenococcum geophilum.</title>
        <authorList>
            <consortium name="DOE Joint Genome Institute"/>
            <person name="Peter M."/>
            <person name="Kohler A."/>
            <person name="Ohm R.A."/>
            <person name="Kuo A."/>
            <person name="Krutzmann J."/>
            <person name="Morin E."/>
            <person name="Arend M."/>
            <person name="Barry K.W."/>
            <person name="Binder M."/>
            <person name="Choi C."/>
            <person name="Clum A."/>
            <person name="Copeland A."/>
            <person name="Grisel N."/>
            <person name="Haridas S."/>
            <person name="Kipfer T."/>
            <person name="LaButti K."/>
            <person name="Lindquist E."/>
            <person name="Lipzen A."/>
            <person name="Maire R."/>
            <person name="Meier B."/>
            <person name="Mihaltcheva S."/>
            <person name="Molinier V."/>
            <person name="Murat C."/>
            <person name="Poggeler S."/>
            <person name="Quandt C.A."/>
            <person name="Sperisen C."/>
            <person name="Tritt A."/>
            <person name="Tisserant E."/>
            <person name="Crous P.W."/>
            <person name="Henrissat B."/>
            <person name="Nehls U."/>
            <person name="Egli S."/>
            <person name="Spatafora J.W."/>
            <person name="Grigoriev I.V."/>
            <person name="Martin F.M."/>
        </authorList>
    </citation>
    <scope>NUCLEOTIDE SEQUENCE [LARGE SCALE GENOMIC DNA]</scope>
    <source>
        <strain evidence="3 4">CBS 459.81</strain>
    </source>
</reference>
<keyword evidence="1" id="KW-1133">Transmembrane helix</keyword>
<gene>
    <name evidence="3" type="ORF">K432DRAFT_444819</name>
</gene>
<dbReference type="PANTHER" id="PTHR35910:SF6">
    <property type="entry name" value="2EXR DOMAIN-CONTAINING PROTEIN"/>
    <property type="match status" value="1"/>
</dbReference>
<organism evidence="3 4">
    <name type="scientific">Lepidopterella palustris CBS 459.81</name>
    <dbReference type="NCBI Taxonomy" id="1314670"/>
    <lineage>
        <taxon>Eukaryota</taxon>
        <taxon>Fungi</taxon>
        <taxon>Dikarya</taxon>
        <taxon>Ascomycota</taxon>
        <taxon>Pezizomycotina</taxon>
        <taxon>Dothideomycetes</taxon>
        <taxon>Pleosporomycetidae</taxon>
        <taxon>Mytilinidiales</taxon>
        <taxon>Argynnaceae</taxon>
        <taxon>Lepidopterella</taxon>
    </lineage>
</organism>
<name>A0A8E2E6F9_9PEZI</name>
<feature type="domain" description="2EXR" evidence="2">
    <location>
        <begin position="113"/>
        <end position="197"/>
    </location>
</feature>
<keyword evidence="4" id="KW-1185">Reference proteome</keyword>
<sequence length="347" mass="40633">MSVITQKNTGTLSTRCKDVLWLAFVNLFAKIPLVFLLYVTVISPVDLNGWAGDAPSSGRTVALHSIIQTHRIFRSSGHLAALFIMPEFLRKPFYWIRSSFLSERAPNAPPPRFTRFPELPAEIRVKVWQYSFPDEGRDVKLVKKAKNTWGAALPVVFHINKESRYEAFRYARASRSILSIDLQPETFIYFNFRSDMLLIGTEYRCSTWSRSIHPLIWLSTHLPAEQVQRIRYLAINALQVWSRHSDTNHQEIFGRELTKFKSLMAFAVFLGFPLPSIRQRENDPPAHSPRYYKKFNQALQQAGRRYFQVVFDEMERADPGWRRPKLSIGYRNSSRRFKTTFMWMDWT</sequence>
<dbReference type="AlphaFoldDB" id="A0A8E2E6F9"/>
<evidence type="ECO:0000259" key="2">
    <source>
        <dbReference type="Pfam" id="PF20150"/>
    </source>
</evidence>
<keyword evidence="1" id="KW-0472">Membrane</keyword>
<dbReference type="Pfam" id="PF20150">
    <property type="entry name" value="2EXR"/>
    <property type="match status" value="1"/>
</dbReference>
<protein>
    <recommendedName>
        <fullName evidence="2">2EXR domain-containing protein</fullName>
    </recommendedName>
</protein>
<accession>A0A8E2E6F9</accession>
<evidence type="ECO:0000256" key="1">
    <source>
        <dbReference type="SAM" id="Phobius"/>
    </source>
</evidence>
<dbReference type="Proteomes" id="UP000250266">
    <property type="component" value="Unassembled WGS sequence"/>
</dbReference>
<keyword evidence="1" id="KW-0812">Transmembrane</keyword>
<evidence type="ECO:0000313" key="3">
    <source>
        <dbReference type="EMBL" id="OCK78173.1"/>
    </source>
</evidence>
<dbReference type="OrthoDB" id="3546385at2759"/>
<proteinExistence type="predicted"/>
<feature type="transmembrane region" description="Helical" evidence="1">
    <location>
        <begin position="20"/>
        <end position="39"/>
    </location>
</feature>
<dbReference type="EMBL" id="KV745077">
    <property type="protein sequence ID" value="OCK78173.1"/>
    <property type="molecule type" value="Genomic_DNA"/>
</dbReference>
<dbReference type="PANTHER" id="PTHR35910">
    <property type="entry name" value="2EXR DOMAIN-CONTAINING PROTEIN"/>
    <property type="match status" value="1"/>
</dbReference>